<accession>A0A0J0XSN3</accession>
<evidence type="ECO:0000313" key="3">
    <source>
        <dbReference type="Proteomes" id="UP000053611"/>
    </source>
</evidence>
<reference evidence="2 3" key="1">
    <citation type="submission" date="2015-03" db="EMBL/GenBank/DDBJ databases">
        <title>Genomics and transcriptomics of the oil-accumulating basidiomycete yeast T. oleaginosus allow insights into substrate utilization and the diverse evolutionary trajectories of mating systems in fungi.</title>
        <authorList>
            <consortium name="DOE Joint Genome Institute"/>
            <person name="Kourist R."/>
            <person name="Kracht O."/>
            <person name="Bracharz F."/>
            <person name="Lipzen A."/>
            <person name="Nolan M."/>
            <person name="Ohm R."/>
            <person name="Grigoriev I."/>
            <person name="Sun S."/>
            <person name="Heitman J."/>
            <person name="Bruck T."/>
            <person name="Nowrousian M."/>
        </authorList>
    </citation>
    <scope>NUCLEOTIDE SEQUENCE [LARGE SCALE GENOMIC DNA]</scope>
    <source>
        <strain evidence="2 3">IBC0246</strain>
    </source>
</reference>
<proteinExistence type="predicted"/>
<feature type="compositionally biased region" description="Basic and acidic residues" evidence="1">
    <location>
        <begin position="194"/>
        <end position="203"/>
    </location>
</feature>
<keyword evidence="3" id="KW-1185">Reference proteome</keyword>
<dbReference type="Proteomes" id="UP000053611">
    <property type="component" value="Unassembled WGS sequence"/>
</dbReference>
<dbReference type="EMBL" id="KQ087189">
    <property type="protein sequence ID" value="KLT44065.1"/>
    <property type="molecule type" value="Genomic_DNA"/>
</dbReference>
<organism evidence="2 3">
    <name type="scientific">Cutaneotrichosporon oleaginosum</name>
    <dbReference type="NCBI Taxonomy" id="879819"/>
    <lineage>
        <taxon>Eukaryota</taxon>
        <taxon>Fungi</taxon>
        <taxon>Dikarya</taxon>
        <taxon>Basidiomycota</taxon>
        <taxon>Agaricomycotina</taxon>
        <taxon>Tremellomycetes</taxon>
        <taxon>Trichosporonales</taxon>
        <taxon>Trichosporonaceae</taxon>
        <taxon>Cutaneotrichosporon</taxon>
    </lineage>
</organism>
<gene>
    <name evidence="2" type="ORF">CC85DRAFT_29652</name>
</gene>
<feature type="compositionally biased region" description="Low complexity" evidence="1">
    <location>
        <begin position="151"/>
        <end position="175"/>
    </location>
</feature>
<feature type="region of interest" description="Disordered" evidence="1">
    <location>
        <begin position="144"/>
        <end position="215"/>
    </location>
</feature>
<name>A0A0J0XSN3_9TREE</name>
<dbReference type="AlphaFoldDB" id="A0A0J0XSN3"/>
<protein>
    <submittedName>
        <fullName evidence="2">Uncharacterized protein</fullName>
    </submittedName>
</protein>
<sequence>MATIMGQAHVGQEAPRLHLYCSIHRHHIELARPRASESGGAPHLSTTRLIVTQSTRGARDVEGVLCPATSHAAEPPAAAWLRRSSLGVQGHLRCWTRCAIVRRGRGRAGGEASPEARTRPRAGGGGGRVGEALVRRRCVAAWIRPPPPPVSSAARPPSSARASSSSSSTTTPCSSMATEPPSVSSKRAAGPKDLVQDIDRAGDESPPDQIVPYVL</sequence>
<evidence type="ECO:0000313" key="2">
    <source>
        <dbReference type="EMBL" id="KLT44065.1"/>
    </source>
</evidence>
<feature type="region of interest" description="Disordered" evidence="1">
    <location>
        <begin position="105"/>
        <end position="130"/>
    </location>
</feature>
<evidence type="ECO:0000256" key="1">
    <source>
        <dbReference type="SAM" id="MobiDB-lite"/>
    </source>
</evidence>